<gene>
    <name evidence="2" type="ORF">HYN46_16920</name>
</gene>
<feature type="compositionally biased region" description="Low complexity" evidence="1">
    <location>
        <begin position="15"/>
        <end position="30"/>
    </location>
</feature>
<dbReference type="AlphaFoldDB" id="A0A345PAQ9"/>
<evidence type="ECO:0000313" key="3">
    <source>
        <dbReference type="Proteomes" id="UP000253940"/>
    </source>
</evidence>
<dbReference type="EMBL" id="CP031222">
    <property type="protein sequence ID" value="AXI04368.1"/>
    <property type="molecule type" value="Genomic_DNA"/>
</dbReference>
<dbReference type="RefSeq" id="WP_114900476.1">
    <property type="nucleotide sequence ID" value="NZ_CP031222.1"/>
</dbReference>
<sequence length="280" mass="30687">MDELSYTVASDEPTPETAAEAPETQATAQPGEPEAEVVELTEEEQAEAEKEKQTKAKQSAFDRRIGEVTRQKHDADRRAAEAERVANELRARYEPQNATASNQVPTIDQFESIPAYEKAVQDYWQEQAKSSVQKEFEQKKQAQDEAIIGQKFVQAEAEYAKSNPDYENVLTSMVPFIGPEGLPVHLKDAILRADDAPAMLYELGKDLAGFADFLGKSPTEQLMELGAVRASLKNNGAAAPRTPAAANLPKPISTVSGRTTVKTDPYAMSDKDFLAAKGLR</sequence>
<keyword evidence="3" id="KW-1185">Reference proteome</keyword>
<feature type="compositionally biased region" description="Acidic residues" evidence="1">
    <location>
        <begin position="33"/>
        <end position="46"/>
    </location>
</feature>
<proteinExistence type="predicted"/>
<accession>A0A345PAQ9</accession>
<evidence type="ECO:0008006" key="4">
    <source>
        <dbReference type="Google" id="ProtNLM"/>
    </source>
</evidence>
<evidence type="ECO:0000256" key="1">
    <source>
        <dbReference type="SAM" id="MobiDB-lite"/>
    </source>
</evidence>
<reference evidence="2 3" key="1">
    <citation type="submission" date="2018-07" db="EMBL/GenBank/DDBJ databases">
        <title>Genome sequencing of Moraxellaceae gen. HYN0046.</title>
        <authorList>
            <person name="Kim M."/>
            <person name="Yi H."/>
        </authorList>
    </citation>
    <scope>NUCLEOTIDE SEQUENCE [LARGE SCALE GENOMIC DNA]</scope>
    <source>
        <strain evidence="2 3">HYN0046</strain>
    </source>
</reference>
<feature type="region of interest" description="Disordered" evidence="1">
    <location>
        <begin position="1"/>
        <end position="82"/>
    </location>
</feature>
<dbReference type="KEGG" id="mbah:HYN46_16920"/>
<feature type="compositionally biased region" description="Basic and acidic residues" evidence="1">
    <location>
        <begin position="47"/>
        <end position="82"/>
    </location>
</feature>
<name>A0A345PAQ9_9GAMM</name>
<organism evidence="2 3">
    <name type="scientific">Aquirhabdus parva</name>
    <dbReference type="NCBI Taxonomy" id="2283318"/>
    <lineage>
        <taxon>Bacteria</taxon>
        <taxon>Pseudomonadati</taxon>
        <taxon>Pseudomonadota</taxon>
        <taxon>Gammaproteobacteria</taxon>
        <taxon>Moraxellales</taxon>
        <taxon>Moraxellaceae</taxon>
        <taxon>Aquirhabdus</taxon>
    </lineage>
</organism>
<evidence type="ECO:0000313" key="2">
    <source>
        <dbReference type="EMBL" id="AXI04368.1"/>
    </source>
</evidence>
<protein>
    <recommendedName>
        <fullName evidence="4">Scaffolding protein</fullName>
    </recommendedName>
</protein>
<dbReference type="Proteomes" id="UP000253940">
    <property type="component" value="Chromosome"/>
</dbReference>
<dbReference type="OrthoDB" id="6717901at2"/>